<dbReference type="Proteomes" id="UP000034350">
    <property type="component" value="Unassembled WGS sequence"/>
</dbReference>
<reference evidence="1 2" key="1">
    <citation type="journal article" date="2015" name="Environ. Microbiol.">
        <title>Genome analyses suggest the presence of polyploidy and recent human-driven expansions in eight global populations of the honeybee pathogen Nosema ceranae.</title>
        <authorList>
            <person name="Pelin A."/>
            <person name="Selman M."/>
            <person name="Aris-Brosou S."/>
            <person name="Farinelli L."/>
            <person name="Corradi N."/>
        </authorList>
    </citation>
    <scope>NUCLEOTIDE SEQUENCE [LARGE SCALE GENOMIC DNA]</scope>
    <source>
        <strain evidence="1 2">PA08 1199</strain>
    </source>
</reference>
<dbReference type="VEuPathDB" id="MicrosporidiaDB:AAJ76_430004809"/>
<name>A0A0F9ZAJ5_9MICR</name>
<dbReference type="InterPro" id="IPR036397">
    <property type="entry name" value="RNaseH_sf"/>
</dbReference>
<dbReference type="VEuPathDB" id="MicrosporidiaDB:G9O61_00g000590"/>
<dbReference type="Gene3D" id="3.30.420.10">
    <property type="entry name" value="Ribonuclease H-like superfamily/Ribonuclease H"/>
    <property type="match status" value="1"/>
</dbReference>
<dbReference type="AlphaFoldDB" id="A0A0F9ZAJ5"/>
<sequence length="96" mass="11232">MMEIARRLGIDWKFKAPYFPTMTGLVERLNRTYLEKLKKVLEFGRKDCYGCIGAATKAYMLSSNWTLKCSPSEVNARSLDRKHINKYRDFFAQNAK</sequence>
<gene>
    <name evidence="1" type="ORF">AAJ76_430004809</name>
</gene>
<dbReference type="GeneID" id="36320588"/>
<comment type="caution">
    <text evidence="1">The sequence shown here is derived from an EMBL/GenBank/DDBJ whole genome shotgun (WGS) entry which is preliminary data.</text>
</comment>
<dbReference type="GO" id="GO:0003676">
    <property type="term" value="F:nucleic acid binding"/>
    <property type="evidence" value="ECO:0007669"/>
    <property type="project" value="InterPro"/>
</dbReference>
<dbReference type="RefSeq" id="XP_024330566.1">
    <property type="nucleotide sequence ID" value="XM_024475641.1"/>
</dbReference>
<keyword evidence="2" id="KW-1185">Reference proteome</keyword>
<accession>A0A0F9ZAJ5</accession>
<protein>
    <submittedName>
        <fullName evidence="1">Pol polyprotein</fullName>
    </submittedName>
</protein>
<organism evidence="1 2">
    <name type="scientific">Vairimorpha ceranae</name>
    <dbReference type="NCBI Taxonomy" id="40302"/>
    <lineage>
        <taxon>Eukaryota</taxon>
        <taxon>Fungi</taxon>
        <taxon>Fungi incertae sedis</taxon>
        <taxon>Microsporidia</taxon>
        <taxon>Nosematidae</taxon>
        <taxon>Vairimorpha</taxon>
    </lineage>
</organism>
<dbReference type="SUPFAM" id="SSF53098">
    <property type="entry name" value="Ribonuclease H-like"/>
    <property type="match status" value="1"/>
</dbReference>
<evidence type="ECO:0000313" key="2">
    <source>
        <dbReference type="Proteomes" id="UP000034350"/>
    </source>
</evidence>
<proteinExistence type="predicted"/>
<dbReference type="InterPro" id="IPR012337">
    <property type="entry name" value="RNaseH-like_sf"/>
</dbReference>
<dbReference type="VEuPathDB" id="MicrosporidiaDB:NCER_102125"/>
<evidence type="ECO:0000313" key="1">
    <source>
        <dbReference type="EMBL" id="KKO74824.1"/>
    </source>
</evidence>
<dbReference type="EMBL" id="JPQZ01000043">
    <property type="protein sequence ID" value="KKO74824.1"/>
    <property type="molecule type" value="Genomic_DNA"/>
</dbReference>
<dbReference type="OrthoDB" id="2186513at2759"/>